<evidence type="ECO:0000313" key="2">
    <source>
        <dbReference type="EMBL" id="CAK9054613.1"/>
    </source>
</evidence>
<organism evidence="1 3">
    <name type="scientific">Durusdinium trenchii</name>
    <dbReference type="NCBI Taxonomy" id="1381693"/>
    <lineage>
        <taxon>Eukaryota</taxon>
        <taxon>Sar</taxon>
        <taxon>Alveolata</taxon>
        <taxon>Dinophyceae</taxon>
        <taxon>Suessiales</taxon>
        <taxon>Symbiodiniaceae</taxon>
        <taxon>Durusdinium</taxon>
    </lineage>
</organism>
<dbReference type="Proteomes" id="UP001642484">
    <property type="component" value="Unassembled WGS sequence"/>
</dbReference>
<gene>
    <name evidence="1" type="ORF">CCMP2556_LOCUS27203</name>
    <name evidence="2" type="ORF">CCMP2556_LOCUS27292</name>
</gene>
<reference evidence="1 3" key="1">
    <citation type="submission" date="2024-02" db="EMBL/GenBank/DDBJ databases">
        <authorList>
            <person name="Chen Y."/>
            <person name="Shah S."/>
            <person name="Dougan E. K."/>
            <person name="Thang M."/>
            <person name="Chan C."/>
        </authorList>
    </citation>
    <scope>NUCLEOTIDE SEQUENCE [LARGE SCALE GENOMIC DNA]</scope>
</reference>
<dbReference type="EMBL" id="CAXAMN010019557">
    <property type="protein sequence ID" value="CAK9054613.1"/>
    <property type="molecule type" value="Genomic_DNA"/>
</dbReference>
<keyword evidence="3" id="KW-1185">Reference proteome</keyword>
<accession>A0ABP0MWH9</accession>
<evidence type="ECO:0000313" key="1">
    <source>
        <dbReference type="EMBL" id="CAK9054384.1"/>
    </source>
</evidence>
<name>A0ABP0MWH9_9DINO</name>
<sequence length="107" mass="11799">MKSSSVKSLSSVIAMALASNRLKKIFNPALLLRQSVALIFVAGFPPYAMATNAPLLGNQGKKGHSKASIFYGADEYLSELKKNMPTITKLRRRRTCFRVRLTPMPQG</sequence>
<evidence type="ECO:0008006" key="4">
    <source>
        <dbReference type="Google" id="ProtNLM"/>
    </source>
</evidence>
<comment type="caution">
    <text evidence="1">The sequence shown here is derived from an EMBL/GenBank/DDBJ whole genome shotgun (WGS) entry which is preliminary data.</text>
</comment>
<proteinExistence type="predicted"/>
<dbReference type="EMBL" id="CAXAMN010019446">
    <property type="protein sequence ID" value="CAK9054384.1"/>
    <property type="molecule type" value="Genomic_DNA"/>
</dbReference>
<evidence type="ECO:0000313" key="3">
    <source>
        <dbReference type="Proteomes" id="UP001642484"/>
    </source>
</evidence>
<protein>
    <recommendedName>
        <fullName evidence="4">PS II complex 12 kDa extrinsic protein</fullName>
    </recommendedName>
</protein>